<gene>
    <name evidence="17" type="ORF">ABR69_04045</name>
</gene>
<evidence type="ECO:0000256" key="4">
    <source>
        <dbReference type="ARBA" id="ARBA00022630"/>
    </source>
</evidence>
<dbReference type="NCBIfam" id="TIGR00083">
    <property type="entry name" value="ribF"/>
    <property type="match status" value="1"/>
</dbReference>
<evidence type="ECO:0000256" key="3">
    <source>
        <dbReference type="ARBA" id="ARBA00005201"/>
    </source>
</evidence>
<evidence type="ECO:0000256" key="11">
    <source>
        <dbReference type="ARBA" id="ARBA00022840"/>
    </source>
</evidence>
<dbReference type="NCBIfam" id="NF004162">
    <property type="entry name" value="PRK05627.1-5"/>
    <property type="match status" value="1"/>
</dbReference>
<dbReference type="Gene3D" id="2.40.30.30">
    <property type="entry name" value="Riboflavin kinase-like"/>
    <property type="match status" value="1"/>
</dbReference>
<evidence type="ECO:0000256" key="10">
    <source>
        <dbReference type="ARBA" id="ARBA00022827"/>
    </source>
</evidence>
<comment type="pathway">
    <text evidence="3 15">Cofactor biosynthesis; FMN biosynthesis; FMN from riboflavin (ATP route): step 1/1.</text>
</comment>
<evidence type="ECO:0000256" key="5">
    <source>
        <dbReference type="ARBA" id="ARBA00022643"/>
    </source>
</evidence>
<keyword evidence="4 15" id="KW-0285">Flavoprotein</keyword>
<dbReference type="InterPro" id="IPR002606">
    <property type="entry name" value="Riboflavin_kinase_bac"/>
</dbReference>
<keyword evidence="12" id="KW-0511">Multifunctional enzyme</keyword>
<dbReference type="EMBL" id="LIBB01000111">
    <property type="protein sequence ID" value="KRO71983.1"/>
    <property type="molecule type" value="Genomic_DNA"/>
</dbReference>
<comment type="similarity">
    <text evidence="15">Belongs to the ribF family.</text>
</comment>
<evidence type="ECO:0000256" key="13">
    <source>
        <dbReference type="ARBA" id="ARBA00047880"/>
    </source>
</evidence>
<dbReference type="Pfam" id="PF06574">
    <property type="entry name" value="FAD_syn"/>
    <property type="match status" value="1"/>
</dbReference>
<comment type="pathway">
    <text evidence="2 15">Cofactor biosynthesis; FAD biosynthesis; FAD from FMN: step 1/1.</text>
</comment>
<reference evidence="17 18" key="1">
    <citation type="submission" date="2015-10" db="EMBL/GenBank/DDBJ databases">
        <title>Metagenome-Assembled Genomes uncover a global brackish microbiome.</title>
        <authorList>
            <person name="Hugerth L.W."/>
            <person name="Larsson J."/>
            <person name="Alneberg J."/>
            <person name="Lindh M.V."/>
            <person name="Legrand C."/>
            <person name="Pinhassi J."/>
            <person name="Andersson A.F."/>
        </authorList>
    </citation>
    <scope>NUCLEOTIDE SEQUENCE [LARGE SCALE GENOMIC DNA]</scope>
    <source>
        <strain evidence="17">BACL4 MAG-120507-bin80</strain>
    </source>
</reference>
<dbReference type="GO" id="GO:0009398">
    <property type="term" value="P:FMN biosynthetic process"/>
    <property type="evidence" value="ECO:0007669"/>
    <property type="project" value="UniProtKB-UniRule"/>
</dbReference>
<comment type="catalytic activity">
    <reaction evidence="13 15">
        <text>riboflavin + ATP = FMN + ADP + H(+)</text>
        <dbReference type="Rhea" id="RHEA:14357"/>
        <dbReference type="ChEBI" id="CHEBI:15378"/>
        <dbReference type="ChEBI" id="CHEBI:30616"/>
        <dbReference type="ChEBI" id="CHEBI:57986"/>
        <dbReference type="ChEBI" id="CHEBI:58210"/>
        <dbReference type="ChEBI" id="CHEBI:456216"/>
        <dbReference type="EC" id="2.7.1.26"/>
    </reaction>
</comment>
<dbReference type="PANTHER" id="PTHR22749:SF6">
    <property type="entry name" value="RIBOFLAVIN KINASE"/>
    <property type="match status" value="1"/>
</dbReference>
<keyword evidence="8 15" id="KW-0547">Nucleotide-binding</keyword>
<dbReference type="GO" id="GO:0003919">
    <property type="term" value="F:FMN adenylyltransferase activity"/>
    <property type="evidence" value="ECO:0007669"/>
    <property type="project" value="UniProtKB-UniRule"/>
</dbReference>
<dbReference type="SMART" id="SM00904">
    <property type="entry name" value="Flavokinase"/>
    <property type="match status" value="1"/>
</dbReference>
<dbReference type="NCBIfam" id="NF004159">
    <property type="entry name" value="PRK05627.1-2"/>
    <property type="match status" value="1"/>
</dbReference>
<dbReference type="GO" id="GO:0005524">
    <property type="term" value="F:ATP binding"/>
    <property type="evidence" value="ECO:0007669"/>
    <property type="project" value="UniProtKB-UniRule"/>
</dbReference>
<dbReference type="UniPathway" id="UPA00277">
    <property type="reaction ID" value="UER00407"/>
</dbReference>
<evidence type="ECO:0000256" key="1">
    <source>
        <dbReference type="ARBA" id="ARBA00002121"/>
    </source>
</evidence>
<organism evidence="17 18">
    <name type="scientific">OM182 bacterium BACL3 MAG-120507-bin80</name>
    <dbReference type="NCBI Taxonomy" id="1655577"/>
    <lineage>
        <taxon>Bacteria</taxon>
        <taxon>Pseudomonadati</taxon>
        <taxon>Pseudomonadota</taxon>
        <taxon>Gammaproteobacteria</taxon>
        <taxon>OMG group</taxon>
        <taxon>OM182 clade</taxon>
    </lineage>
</organism>
<comment type="function">
    <text evidence="1">Catalyzes the phosphorylation of riboflavin to FMN followed by the adenylation of FMN to FAD.</text>
</comment>
<evidence type="ECO:0000256" key="8">
    <source>
        <dbReference type="ARBA" id="ARBA00022741"/>
    </source>
</evidence>
<dbReference type="EC" id="2.7.7.2" evidence="15"/>
<keyword evidence="10 15" id="KW-0274">FAD</keyword>
<dbReference type="SUPFAM" id="SSF82114">
    <property type="entry name" value="Riboflavin kinase-like"/>
    <property type="match status" value="1"/>
</dbReference>
<comment type="caution">
    <text evidence="17">The sequence shown here is derived from an EMBL/GenBank/DDBJ whole genome shotgun (WGS) entry which is preliminary data.</text>
</comment>
<dbReference type="NCBIfam" id="NF004163">
    <property type="entry name" value="PRK05627.1-6"/>
    <property type="match status" value="1"/>
</dbReference>
<dbReference type="CDD" id="cd02064">
    <property type="entry name" value="FAD_synthetase_N"/>
    <property type="match status" value="1"/>
</dbReference>
<evidence type="ECO:0000256" key="2">
    <source>
        <dbReference type="ARBA" id="ARBA00004726"/>
    </source>
</evidence>
<dbReference type="PIRSF" id="PIRSF004491">
    <property type="entry name" value="FAD_Synth"/>
    <property type="match status" value="1"/>
</dbReference>
<keyword evidence="11 15" id="KW-0067">ATP-binding</keyword>
<evidence type="ECO:0000256" key="6">
    <source>
        <dbReference type="ARBA" id="ARBA00022679"/>
    </source>
</evidence>
<dbReference type="InterPro" id="IPR015864">
    <property type="entry name" value="FAD_synthase"/>
</dbReference>
<dbReference type="Gene3D" id="3.40.50.620">
    <property type="entry name" value="HUPs"/>
    <property type="match status" value="1"/>
</dbReference>
<dbReference type="PANTHER" id="PTHR22749">
    <property type="entry name" value="RIBOFLAVIN KINASE/FMN ADENYLYLTRANSFERASE"/>
    <property type="match status" value="1"/>
</dbReference>
<dbReference type="GO" id="GO:0009231">
    <property type="term" value="P:riboflavin biosynthetic process"/>
    <property type="evidence" value="ECO:0007669"/>
    <property type="project" value="InterPro"/>
</dbReference>
<dbReference type="Proteomes" id="UP000051934">
    <property type="component" value="Unassembled WGS sequence"/>
</dbReference>
<evidence type="ECO:0000256" key="15">
    <source>
        <dbReference type="PIRNR" id="PIRNR004491"/>
    </source>
</evidence>
<dbReference type="Pfam" id="PF01687">
    <property type="entry name" value="Flavokinase"/>
    <property type="match status" value="1"/>
</dbReference>
<name>A0A0R2SAS1_9GAMM</name>
<keyword evidence="7 15" id="KW-0548">Nucleotidyltransferase</keyword>
<dbReference type="GO" id="GO:0008531">
    <property type="term" value="F:riboflavin kinase activity"/>
    <property type="evidence" value="ECO:0007669"/>
    <property type="project" value="UniProtKB-UniRule"/>
</dbReference>
<dbReference type="InterPro" id="IPR023468">
    <property type="entry name" value="Riboflavin_kinase"/>
</dbReference>
<sequence length="314" mass="34606">MIVIDDPNTFSQHQQGCVATIGKFDGVHLGHQLILDQLKQKAEALNLPALAIVIEPHPEEFFTSDPGACPARLSLIDEKLALIESFGVDFVLVLRFDKQLSELSAEAYIRDILVDGLGIAAFIVGDDFKFGNKRGGDFALLKREGAAHGFEVLESAAYERNGQRISSTYVRDSLQAGDFALAEQLLGRKYTIKGEVIKGQQLGGQIGFPTCNIDPQRLKMPLLGVFACYARLDDVLLPAAVNIGFRPTVQAEGGALLEAHLLDFRGDLYGETLEIVFIAKVRDEMKFESLDALKHQLEEDIARVRELIISHSRD</sequence>
<evidence type="ECO:0000313" key="18">
    <source>
        <dbReference type="Proteomes" id="UP000051934"/>
    </source>
</evidence>
<dbReference type="UniPathway" id="UPA00276">
    <property type="reaction ID" value="UER00406"/>
</dbReference>
<evidence type="ECO:0000313" key="17">
    <source>
        <dbReference type="EMBL" id="KRO71983.1"/>
    </source>
</evidence>
<dbReference type="InterPro" id="IPR015865">
    <property type="entry name" value="Riboflavin_kinase_bac/euk"/>
</dbReference>
<proteinExistence type="inferred from homology"/>
<dbReference type="AlphaFoldDB" id="A0A0R2SAS1"/>
<protein>
    <recommendedName>
        <fullName evidence="15">Riboflavin biosynthesis protein</fullName>
    </recommendedName>
    <domain>
        <recommendedName>
            <fullName evidence="15">Riboflavin kinase</fullName>
            <ecNumber evidence="15">2.7.1.26</ecNumber>
        </recommendedName>
        <alternativeName>
            <fullName evidence="15">Flavokinase</fullName>
        </alternativeName>
    </domain>
    <domain>
        <recommendedName>
            <fullName evidence="15">FMN adenylyltransferase</fullName>
            <ecNumber evidence="15">2.7.7.2</ecNumber>
        </recommendedName>
        <alternativeName>
            <fullName evidence="15">FAD pyrophosphorylase</fullName>
        </alternativeName>
        <alternativeName>
            <fullName evidence="15">FAD synthase</fullName>
        </alternativeName>
    </domain>
</protein>
<comment type="catalytic activity">
    <reaction evidence="14 15">
        <text>FMN + ATP + H(+) = FAD + diphosphate</text>
        <dbReference type="Rhea" id="RHEA:17237"/>
        <dbReference type="ChEBI" id="CHEBI:15378"/>
        <dbReference type="ChEBI" id="CHEBI:30616"/>
        <dbReference type="ChEBI" id="CHEBI:33019"/>
        <dbReference type="ChEBI" id="CHEBI:57692"/>
        <dbReference type="ChEBI" id="CHEBI:58210"/>
        <dbReference type="EC" id="2.7.7.2"/>
    </reaction>
</comment>
<keyword evidence="9 15" id="KW-0418">Kinase</keyword>
<keyword evidence="5 15" id="KW-0288">FMN</keyword>
<dbReference type="FunFam" id="3.40.50.620:FF:000021">
    <property type="entry name" value="Riboflavin biosynthesis protein"/>
    <property type="match status" value="1"/>
</dbReference>
<evidence type="ECO:0000256" key="12">
    <source>
        <dbReference type="ARBA" id="ARBA00023268"/>
    </source>
</evidence>
<dbReference type="InterPro" id="IPR023465">
    <property type="entry name" value="Riboflavin_kinase_dom_sf"/>
</dbReference>
<evidence type="ECO:0000256" key="14">
    <source>
        <dbReference type="ARBA" id="ARBA00049494"/>
    </source>
</evidence>
<dbReference type="NCBIfam" id="NF004160">
    <property type="entry name" value="PRK05627.1-3"/>
    <property type="match status" value="1"/>
</dbReference>
<feature type="domain" description="Riboflavin kinase" evidence="16">
    <location>
        <begin position="185"/>
        <end position="309"/>
    </location>
</feature>
<dbReference type="InterPro" id="IPR014729">
    <property type="entry name" value="Rossmann-like_a/b/a_fold"/>
</dbReference>
<evidence type="ECO:0000259" key="16">
    <source>
        <dbReference type="SMART" id="SM00904"/>
    </source>
</evidence>
<keyword evidence="6 15" id="KW-0808">Transferase</keyword>
<dbReference type="EC" id="2.7.1.26" evidence="15"/>
<dbReference type="GO" id="GO:0006747">
    <property type="term" value="P:FAD biosynthetic process"/>
    <property type="evidence" value="ECO:0007669"/>
    <property type="project" value="UniProtKB-UniRule"/>
</dbReference>
<evidence type="ECO:0000256" key="7">
    <source>
        <dbReference type="ARBA" id="ARBA00022695"/>
    </source>
</evidence>
<accession>A0A0R2SAS1</accession>
<evidence type="ECO:0000256" key="9">
    <source>
        <dbReference type="ARBA" id="ARBA00022777"/>
    </source>
</evidence>
<dbReference type="SUPFAM" id="SSF52374">
    <property type="entry name" value="Nucleotidylyl transferase"/>
    <property type="match status" value="1"/>
</dbReference>